<evidence type="ECO:0000256" key="2">
    <source>
        <dbReference type="ARBA" id="ARBA00022670"/>
    </source>
</evidence>
<keyword evidence="2" id="KW-0645">Protease</keyword>
<dbReference type="AlphaFoldDB" id="A0A382LBJ2"/>
<proteinExistence type="predicted"/>
<sequence>MENNNDQSVKYERLKLSSSIISIFTVLGVPFILIITGFSIDIRSFIKLQTESDILGPSIFIIIIVLLMSIITLPTSYYSNFFLEKKFGLNRMNFWRWLLDWTKSLTLEIILSVITISVIYGLIRSFPENWWFIASVILAIFSMILLIITPVILLPMFYKFEPLPEGDLKNRLMNLADNLNTSINGIFIWKIGEKTSKSNAAVTGLGRTRRIIIADTLIETMTPEEIEVVMAHELGHHVKKDIWKGILVQIILIFLSLYGISILLESFYERFGLSEVSDYAGIPLLILFTALVSLVSMPVAMWFSRRSEKNADIFALEITGMKVEFCSAMQKLAEQNLSRKNPNKLVKWIFYSHP</sequence>
<dbReference type="Pfam" id="PF01435">
    <property type="entry name" value="Peptidase_M48"/>
    <property type="match status" value="1"/>
</dbReference>
<comment type="cofactor">
    <cofactor evidence="1">
        <name>Zn(2+)</name>
        <dbReference type="ChEBI" id="CHEBI:29105"/>
    </cofactor>
</comment>
<keyword evidence="5" id="KW-0862">Zinc</keyword>
<evidence type="ECO:0008006" key="11">
    <source>
        <dbReference type="Google" id="ProtNLM"/>
    </source>
</evidence>
<keyword evidence="4" id="KW-0378">Hydrolase</keyword>
<evidence type="ECO:0000256" key="4">
    <source>
        <dbReference type="ARBA" id="ARBA00022801"/>
    </source>
</evidence>
<dbReference type="InterPro" id="IPR001915">
    <property type="entry name" value="Peptidase_M48"/>
</dbReference>
<reference evidence="10" key="1">
    <citation type="submission" date="2018-05" db="EMBL/GenBank/DDBJ databases">
        <authorList>
            <person name="Lanie J.A."/>
            <person name="Ng W.-L."/>
            <person name="Kazmierczak K.M."/>
            <person name="Andrzejewski T.M."/>
            <person name="Davidsen T.M."/>
            <person name="Wayne K.J."/>
            <person name="Tettelin H."/>
            <person name="Glass J.I."/>
            <person name="Rusch D."/>
            <person name="Podicherti R."/>
            <person name="Tsui H.-C.T."/>
            <person name="Winkler M.E."/>
        </authorList>
    </citation>
    <scope>NUCLEOTIDE SEQUENCE</scope>
</reference>
<feature type="transmembrane region" description="Helical" evidence="7">
    <location>
        <begin position="129"/>
        <end position="154"/>
    </location>
</feature>
<keyword evidence="7" id="KW-0812">Transmembrane</keyword>
<dbReference type="InterPro" id="IPR027057">
    <property type="entry name" value="CAXX_Prtase_1"/>
</dbReference>
<dbReference type="GO" id="GO:0071586">
    <property type="term" value="P:CAAX-box protein processing"/>
    <property type="evidence" value="ECO:0007669"/>
    <property type="project" value="InterPro"/>
</dbReference>
<keyword evidence="7" id="KW-1133">Transmembrane helix</keyword>
<feature type="transmembrane region" description="Helical" evidence="7">
    <location>
        <begin position="20"/>
        <end position="40"/>
    </location>
</feature>
<name>A0A382LBJ2_9ZZZZ</name>
<dbReference type="Gene3D" id="3.30.2010.10">
    <property type="entry name" value="Metalloproteases ('zincins'), catalytic domain"/>
    <property type="match status" value="1"/>
</dbReference>
<gene>
    <name evidence="10" type="ORF">METZ01_LOCUS286267</name>
</gene>
<keyword evidence="3" id="KW-0479">Metal-binding</keyword>
<feature type="transmembrane region" description="Helical" evidence="7">
    <location>
        <begin position="280"/>
        <end position="303"/>
    </location>
</feature>
<feature type="transmembrane region" description="Helical" evidence="7">
    <location>
        <begin position="246"/>
        <end position="268"/>
    </location>
</feature>
<evidence type="ECO:0000256" key="1">
    <source>
        <dbReference type="ARBA" id="ARBA00001947"/>
    </source>
</evidence>
<feature type="transmembrane region" description="Helical" evidence="7">
    <location>
        <begin position="104"/>
        <end position="123"/>
    </location>
</feature>
<dbReference type="PANTHER" id="PTHR10120">
    <property type="entry name" value="CAAX PRENYL PROTEASE 1"/>
    <property type="match status" value="1"/>
</dbReference>
<accession>A0A382LBJ2</accession>
<feature type="transmembrane region" description="Helical" evidence="7">
    <location>
        <begin position="60"/>
        <end position="83"/>
    </location>
</feature>
<protein>
    <recommendedName>
        <fullName evidence="11">Peptidase M48 domain-containing protein</fullName>
    </recommendedName>
</protein>
<keyword evidence="6" id="KW-0482">Metalloprotease</keyword>
<evidence type="ECO:0000259" key="8">
    <source>
        <dbReference type="Pfam" id="PF01435"/>
    </source>
</evidence>
<feature type="non-terminal residue" evidence="10">
    <location>
        <position position="354"/>
    </location>
</feature>
<dbReference type="EMBL" id="UINC01085654">
    <property type="protein sequence ID" value="SVC33413.1"/>
    <property type="molecule type" value="Genomic_DNA"/>
</dbReference>
<dbReference type="GO" id="GO:0004222">
    <property type="term" value="F:metalloendopeptidase activity"/>
    <property type="evidence" value="ECO:0007669"/>
    <property type="project" value="InterPro"/>
</dbReference>
<evidence type="ECO:0000313" key="10">
    <source>
        <dbReference type="EMBL" id="SVC33413.1"/>
    </source>
</evidence>
<dbReference type="Pfam" id="PF16491">
    <property type="entry name" value="Peptidase_M48_N"/>
    <property type="match status" value="1"/>
</dbReference>
<dbReference type="InterPro" id="IPR032456">
    <property type="entry name" value="Peptidase_M48_N"/>
</dbReference>
<evidence type="ECO:0000256" key="6">
    <source>
        <dbReference type="ARBA" id="ARBA00023049"/>
    </source>
</evidence>
<dbReference type="GO" id="GO:0046872">
    <property type="term" value="F:metal ion binding"/>
    <property type="evidence" value="ECO:0007669"/>
    <property type="project" value="UniProtKB-KW"/>
</dbReference>
<keyword evidence="7" id="KW-0472">Membrane</keyword>
<evidence type="ECO:0000259" key="9">
    <source>
        <dbReference type="Pfam" id="PF16491"/>
    </source>
</evidence>
<evidence type="ECO:0000256" key="5">
    <source>
        <dbReference type="ARBA" id="ARBA00022833"/>
    </source>
</evidence>
<feature type="domain" description="CAAX prenyl protease 1 N-terminal" evidence="9">
    <location>
        <begin position="6"/>
        <end position="159"/>
    </location>
</feature>
<feature type="domain" description="Peptidase M48" evidence="8">
    <location>
        <begin position="163"/>
        <end position="354"/>
    </location>
</feature>
<dbReference type="CDD" id="cd07343">
    <property type="entry name" value="M48A_Zmpste24p_like"/>
    <property type="match status" value="1"/>
</dbReference>
<evidence type="ECO:0000256" key="7">
    <source>
        <dbReference type="SAM" id="Phobius"/>
    </source>
</evidence>
<evidence type="ECO:0000256" key="3">
    <source>
        <dbReference type="ARBA" id="ARBA00022723"/>
    </source>
</evidence>
<organism evidence="10">
    <name type="scientific">marine metagenome</name>
    <dbReference type="NCBI Taxonomy" id="408172"/>
    <lineage>
        <taxon>unclassified sequences</taxon>
        <taxon>metagenomes</taxon>
        <taxon>ecological metagenomes</taxon>
    </lineage>
</organism>